<comment type="subcellular location">
    <subcellularLocation>
        <location evidence="1">Membrane</location>
        <topology evidence="1">Multi-pass membrane protein</topology>
    </subcellularLocation>
</comment>
<evidence type="ECO:0000256" key="6">
    <source>
        <dbReference type="ARBA" id="ARBA00022984"/>
    </source>
</evidence>
<evidence type="ECO:0000256" key="13">
    <source>
        <dbReference type="ARBA" id="ARBA00041418"/>
    </source>
</evidence>
<evidence type="ECO:0000313" key="17">
    <source>
        <dbReference type="EMBL" id="OGD23519.1"/>
    </source>
</evidence>
<comment type="catalytic activity">
    <reaction evidence="15">
        <text>[GlcNAc-(1-&gt;4)-Mur2Ac(oyl-L-Ala-gamma-D-Glu-L-Lys-D-Ala-D-Ala)](n)-di-trans,octa-cis-undecaprenyl diphosphate + beta-D-GlcNAc-(1-&gt;4)-Mur2Ac(oyl-L-Ala-gamma-D-Glu-L-Lys-D-Ala-D-Ala)-di-trans,octa-cis-undecaprenyl diphosphate = [GlcNAc-(1-&gt;4)-Mur2Ac(oyl-L-Ala-gamma-D-Glu-L-Lys-D-Ala-D-Ala)](n+1)-di-trans,octa-cis-undecaprenyl diphosphate + di-trans,octa-cis-undecaprenyl diphosphate + H(+)</text>
        <dbReference type="Rhea" id="RHEA:23708"/>
        <dbReference type="Rhea" id="RHEA-COMP:9602"/>
        <dbReference type="Rhea" id="RHEA-COMP:9603"/>
        <dbReference type="ChEBI" id="CHEBI:15378"/>
        <dbReference type="ChEBI" id="CHEBI:58405"/>
        <dbReference type="ChEBI" id="CHEBI:60033"/>
        <dbReference type="ChEBI" id="CHEBI:78435"/>
        <dbReference type="EC" id="2.4.99.28"/>
    </reaction>
</comment>
<evidence type="ECO:0000256" key="12">
    <source>
        <dbReference type="ARBA" id="ARBA00041185"/>
    </source>
</evidence>
<feature type="transmembrane region" description="Helical" evidence="16">
    <location>
        <begin position="106"/>
        <end position="129"/>
    </location>
</feature>
<dbReference type="GO" id="GO:0005886">
    <property type="term" value="C:plasma membrane"/>
    <property type="evidence" value="ECO:0007669"/>
    <property type="project" value="TreeGrafter"/>
</dbReference>
<evidence type="ECO:0000256" key="10">
    <source>
        <dbReference type="ARBA" id="ARBA00033270"/>
    </source>
</evidence>
<evidence type="ECO:0000256" key="8">
    <source>
        <dbReference type="ARBA" id="ARBA00023136"/>
    </source>
</evidence>
<keyword evidence="4 16" id="KW-0812">Transmembrane</keyword>
<feature type="transmembrane region" description="Helical" evidence="16">
    <location>
        <begin position="43"/>
        <end position="61"/>
    </location>
</feature>
<comment type="caution">
    <text evidence="17">The sequence shown here is derived from an EMBL/GenBank/DDBJ whole genome shotgun (WGS) entry which is preliminary data.</text>
</comment>
<dbReference type="Proteomes" id="UP000176639">
    <property type="component" value="Unassembled WGS sequence"/>
</dbReference>
<accession>A0A1F5AYV6</accession>
<dbReference type="GO" id="GO:0015648">
    <property type="term" value="F:lipid-linked peptidoglycan transporter activity"/>
    <property type="evidence" value="ECO:0007669"/>
    <property type="project" value="TreeGrafter"/>
</dbReference>
<proteinExistence type="inferred from homology"/>
<dbReference type="GO" id="GO:0051301">
    <property type="term" value="P:cell division"/>
    <property type="evidence" value="ECO:0007669"/>
    <property type="project" value="InterPro"/>
</dbReference>
<dbReference type="EMBL" id="MEYI01000037">
    <property type="protein sequence ID" value="OGD23519.1"/>
    <property type="molecule type" value="Genomic_DNA"/>
</dbReference>
<gene>
    <name evidence="17" type="ORF">A2Z10_03445</name>
</gene>
<sequence length="369" mass="39992">MRNASQNNGFLFSVGGLVLFGLTILATASAVLAFRHTGDNYYYLKHQVFSGVIPGIALFFFASRFPHQRLKKLALPMMLFSIVLMMLVFVPQLGIQIGKATRWVDFGFFSFQPSELLKFASVVYLAALFESRKRDITHMKESFIPFLCISGVVGLLLIAQPDLGTLSVVMSTALFVYFLAGAKMAHVGAVILLGFMVLGIFVFGLGYERDRVEVFLGMRSDIADKAYQINTALRMIGESGVFGLGYGQSQQKSTVYLPEPMGDSIVAVVGQELGFLGIAAVIALFGMLGWYGYAIARAAPTVFGSILAGGIVSWILIQATINISAISGMIPLTGIPLPFISYGSTSYVVLLTACGVVYNIQRTSEEGRV</sequence>
<feature type="transmembrane region" description="Helical" evidence="16">
    <location>
        <begin position="164"/>
        <end position="180"/>
    </location>
</feature>
<feature type="transmembrane region" description="Helical" evidence="16">
    <location>
        <begin position="306"/>
        <end position="327"/>
    </location>
</feature>
<evidence type="ECO:0000256" key="5">
    <source>
        <dbReference type="ARBA" id="ARBA00022960"/>
    </source>
</evidence>
<dbReference type="PANTHER" id="PTHR30474">
    <property type="entry name" value="CELL CYCLE PROTEIN"/>
    <property type="match status" value="1"/>
</dbReference>
<evidence type="ECO:0000256" key="11">
    <source>
        <dbReference type="ARBA" id="ARBA00038053"/>
    </source>
</evidence>
<keyword evidence="5" id="KW-0133">Cell shape</keyword>
<evidence type="ECO:0000256" key="16">
    <source>
        <dbReference type="SAM" id="Phobius"/>
    </source>
</evidence>
<feature type="transmembrane region" description="Helical" evidence="16">
    <location>
        <begin position="73"/>
        <end position="94"/>
    </location>
</feature>
<feature type="transmembrane region" description="Helical" evidence="16">
    <location>
        <begin position="187"/>
        <end position="207"/>
    </location>
</feature>
<dbReference type="InterPro" id="IPR001182">
    <property type="entry name" value="FtsW/RodA"/>
</dbReference>
<keyword evidence="6" id="KW-0573">Peptidoglycan synthesis</keyword>
<evidence type="ECO:0000313" key="18">
    <source>
        <dbReference type="Proteomes" id="UP000176639"/>
    </source>
</evidence>
<evidence type="ECO:0000256" key="3">
    <source>
        <dbReference type="ARBA" id="ARBA00022679"/>
    </source>
</evidence>
<evidence type="ECO:0000256" key="9">
    <source>
        <dbReference type="ARBA" id="ARBA00032370"/>
    </source>
</evidence>
<comment type="similarity">
    <text evidence="11">Belongs to the SEDS family. FtsW subfamily.</text>
</comment>
<protein>
    <recommendedName>
        <fullName evidence="12">Probable peptidoglycan glycosyltransferase FtsW</fullName>
        <ecNumber evidence="14">2.4.99.28</ecNumber>
    </recommendedName>
    <alternativeName>
        <fullName evidence="13">Cell division protein FtsW</fullName>
    </alternativeName>
    <alternativeName>
        <fullName evidence="10">Cell wall polymerase</fullName>
    </alternativeName>
    <alternativeName>
        <fullName evidence="9">Peptidoglycan polymerase</fullName>
    </alternativeName>
</protein>
<dbReference type="Pfam" id="PF01098">
    <property type="entry name" value="FTSW_RODA_SPOVE"/>
    <property type="match status" value="1"/>
</dbReference>
<organism evidence="17 18">
    <name type="scientific">Candidatus Azambacteria bacterium RBG_16_47_10</name>
    <dbReference type="NCBI Taxonomy" id="1797292"/>
    <lineage>
        <taxon>Bacteria</taxon>
        <taxon>Candidatus Azamiibacteriota</taxon>
    </lineage>
</organism>
<dbReference type="GO" id="GO:0008955">
    <property type="term" value="F:peptidoglycan glycosyltransferase activity"/>
    <property type="evidence" value="ECO:0007669"/>
    <property type="project" value="UniProtKB-EC"/>
</dbReference>
<dbReference type="GO" id="GO:0008360">
    <property type="term" value="P:regulation of cell shape"/>
    <property type="evidence" value="ECO:0007669"/>
    <property type="project" value="UniProtKB-KW"/>
</dbReference>
<evidence type="ECO:0000256" key="7">
    <source>
        <dbReference type="ARBA" id="ARBA00022989"/>
    </source>
</evidence>
<evidence type="ECO:0000256" key="15">
    <source>
        <dbReference type="ARBA" id="ARBA00049902"/>
    </source>
</evidence>
<keyword evidence="2" id="KW-0328">Glycosyltransferase</keyword>
<feature type="transmembrane region" description="Helical" evidence="16">
    <location>
        <begin position="273"/>
        <end position="294"/>
    </location>
</feature>
<dbReference type="PANTHER" id="PTHR30474:SF2">
    <property type="entry name" value="PEPTIDOGLYCAN GLYCOSYLTRANSFERASE FTSW-RELATED"/>
    <property type="match status" value="1"/>
</dbReference>
<evidence type="ECO:0000256" key="1">
    <source>
        <dbReference type="ARBA" id="ARBA00004141"/>
    </source>
</evidence>
<feature type="transmembrane region" description="Helical" evidence="16">
    <location>
        <begin position="141"/>
        <end position="158"/>
    </location>
</feature>
<reference evidence="17 18" key="1">
    <citation type="journal article" date="2016" name="Nat. Commun.">
        <title>Thousands of microbial genomes shed light on interconnected biogeochemical processes in an aquifer system.</title>
        <authorList>
            <person name="Anantharaman K."/>
            <person name="Brown C.T."/>
            <person name="Hug L.A."/>
            <person name="Sharon I."/>
            <person name="Castelle C.J."/>
            <person name="Probst A.J."/>
            <person name="Thomas B.C."/>
            <person name="Singh A."/>
            <person name="Wilkins M.J."/>
            <person name="Karaoz U."/>
            <person name="Brodie E.L."/>
            <person name="Williams K.H."/>
            <person name="Hubbard S.S."/>
            <person name="Banfield J.F."/>
        </authorList>
    </citation>
    <scope>NUCLEOTIDE SEQUENCE [LARGE SCALE GENOMIC DNA]</scope>
</reference>
<dbReference type="GO" id="GO:0009252">
    <property type="term" value="P:peptidoglycan biosynthetic process"/>
    <property type="evidence" value="ECO:0007669"/>
    <property type="project" value="UniProtKB-KW"/>
</dbReference>
<dbReference type="GO" id="GO:0032153">
    <property type="term" value="C:cell division site"/>
    <property type="evidence" value="ECO:0007669"/>
    <property type="project" value="TreeGrafter"/>
</dbReference>
<keyword evidence="7 16" id="KW-1133">Transmembrane helix</keyword>
<dbReference type="AlphaFoldDB" id="A0A1F5AYV6"/>
<evidence type="ECO:0000256" key="4">
    <source>
        <dbReference type="ARBA" id="ARBA00022692"/>
    </source>
</evidence>
<feature type="transmembrane region" description="Helical" evidence="16">
    <location>
        <begin position="339"/>
        <end position="360"/>
    </location>
</feature>
<keyword evidence="8 16" id="KW-0472">Membrane</keyword>
<evidence type="ECO:0000256" key="14">
    <source>
        <dbReference type="ARBA" id="ARBA00044770"/>
    </source>
</evidence>
<keyword evidence="3" id="KW-0808">Transferase</keyword>
<dbReference type="EC" id="2.4.99.28" evidence="14"/>
<evidence type="ECO:0000256" key="2">
    <source>
        <dbReference type="ARBA" id="ARBA00022676"/>
    </source>
</evidence>
<name>A0A1F5AYV6_9BACT</name>